<keyword evidence="3" id="KW-1185">Reference proteome</keyword>
<dbReference type="RefSeq" id="WP_308913283.1">
    <property type="nucleotide sequence ID" value="NZ_JAVGVR010000001.1"/>
</dbReference>
<proteinExistence type="predicted"/>
<name>A0AA90QWE1_9BACI</name>
<evidence type="ECO:0000313" key="2">
    <source>
        <dbReference type="EMBL" id="MDQ6597444.1"/>
    </source>
</evidence>
<protein>
    <submittedName>
        <fullName evidence="2">Uncharacterized protein</fullName>
    </submittedName>
</protein>
<sequence length="40" mass="4556">MGMVLIRSMKAKSGGESHGNGLHKVDEGQKRRRESWKWST</sequence>
<reference evidence="2" key="1">
    <citation type="submission" date="2023-08" db="EMBL/GenBank/DDBJ databases">
        <title>Nitrogen cycling bacteria in agricultural field soils.</title>
        <authorList>
            <person name="Jang J."/>
        </authorList>
    </citation>
    <scope>NUCLEOTIDE SEQUENCE</scope>
    <source>
        <strain evidence="2">PS3-36</strain>
    </source>
</reference>
<organism evidence="2 3">
    <name type="scientific">Bacillus salipaludis</name>
    <dbReference type="NCBI Taxonomy" id="2547811"/>
    <lineage>
        <taxon>Bacteria</taxon>
        <taxon>Bacillati</taxon>
        <taxon>Bacillota</taxon>
        <taxon>Bacilli</taxon>
        <taxon>Bacillales</taxon>
        <taxon>Bacillaceae</taxon>
        <taxon>Bacillus</taxon>
    </lineage>
</organism>
<accession>A0AA90QWE1</accession>
<dbReference type="AlphaFoldDB" id="A0AA90QWE1"/>
<feature type="region of interest" description="Disordered" evidence="1">
    <location>
        <begin position="1"/>
        <end position="40"/>
    </location>
</feature>
<dbReference type="EMBL" id="JAVGVR010000001">
    <property type="protein sequence ID" value="MDQ6597444.1"/>
    <property type="molecule type" value="Genomic_DNA"/>
</dbReference>
<evidence type="ECO:0000313" key="3">
    <source>
        <dbReference type="Proteomes" id="UP001178888"/>
    </source>
</evidence>
<dbReference type="Proteomes" id="UP001178888">
    <property type="component" value="Unassembled WGS sequence"/>
</dbReference>
<comment type="caution">
    <text evidence="2">The sequence shown here is derived from an EMBL/GenBank/DDBJ whole genome shotgun (WGS) entry which is preliminary data.</text>
</comment>
<evidence type="ECO:0000256" key="1">
    <source>
        <dbReference type="SAM" id="MobiDB-lite"/>
    </source>
</evidence>
<gene>
    <name evidence="2" type="ORF">RCG21_13935</name>
</gene>